<comment type="caution">
    <text evidence="11">The sequence shown here is derived from an EMBL/GenBank/DDBJ whole genome shotgun (WGS) entry which is preliminary data.</text>
</comment>
<comment type="function">
    <text evidence="9">Essential cell division protein.</text>
</comment>
<dbReference type="InterPro" id="IPR045335">
    <property type="entry name" value="FtsQ_C_sf"/>
</dbReference>
<keyword evidence="2 9" id="KW-1003">Cell membrane</keyword>
<dbReference type="PANTHER" id="PTHR35851:SF1">
    <property type="entry name" value="CELL DIVISION PROTEIN FTSQ"/>
    <property type="match status" value="1"/>
</dbReference>
<dbReference type="Gene3D" id="3.10.20.310">
    <property type="entry name" value="membrane protein fhac"/>
    <property type="match status" value="1"/>
</dbReference>
<evidence type="ECO:0000256" key="9">
    <source>
        <dbReference type="HAMAP-Rule" id="MF_00911"/>
    </source>
</evidence>
<organism evidence="11 12">
    <name type="scientific">Borborobacter arsenicus</name>
    <dbReference type="NCBI Taxonomy" id="1851146"/>
    <lineage>
        <taxon>Bacteria</taxon>
        <taxon>Pseudomonadati</taxon>
        <taxon>Pseudomonadota</taxon>
        <taxon>Alphaproteobacteria</taxon>
        <taxon>Hyphomicrobiales</taxon>
        <taxon>Phyllobacteriaceae</taxon>
        <taxon>Borborobacter</taxon>
    </lineage>
</organism>
<dbReference type="GO" id="GO:0032153">
    <property type="term" value="C:cell division site"/>
    <property type="evidence" value="ECO:0007669"/>
    <property type="project" value="UniProtKB-UniRule"/>
</dbReference>
<keyword evidence="3 9" id="KW-0997">Cell inner membrane</keyword>
<proteinExistence type="inferred from homology"/>
<comment type="subcellular location">
    <subcellularLocation>
        <location evidence="9">Cell inner membrane</location>
        <topology evidence="9">Single-pass type II membrane protein</topology>
    </subcellularLocation>
    <subcellularLocation>
        <location evidence="1">Membrane</location>
    </subcellularLocation>
    <text evidence="9">Localizes to the division septum.</text>
</comment>
<evidence type="ECO:0000256" key="2">
    <source>
        <dbReference type="ARBA" id="ARBA00022475"/>
    </source>
</evidence>
<evidence type="ECO:0000256" key="7">
    <source>
        <dbReference type="ARBA" id="ARBA00023136"/>
    </source>
</evidence>
<dbReference type="RefSeq" id="WP_128626020.1">
    <property type="nucleotide sequence ID" value="NZ_RKST01000001.1"/>
</dbReference>
<keyword evidence="6 9" id="KW-1133">Transmembrane helix</keyword>
<dbReference type="InterPro" id="IPR026579">
    <property type="entry name" value="FtsQ"/>
</dbReference>
<keyword evidence="5 9" id="KW-0812">Transmembrane</keyword>
<gene>
    <name evidence="9" type="primary">ftsQ</name>
    <name evidence="11" type="ORF">EET67_02540</name>
</gene>
<sequence>MFALRRGQSGRMGAARPGPFNLARFADGFVLPRWLRRPARLVSRLGHGDFTPPPFAATIASAVLLSSSGIYGAYVGGHMPAVVQAITARSGFAVDQIRVVGHHETSEIDVLDKLELDGWTSLIGFDADKARDRVASLPWVEVASVRKVYPDTLEVKIEERKPFAIWQNDGQLVVVEKDGRVIAPFSGRRHAALPLVIGFGAAEHAAGFLAGMQKYPELSSRVKGYIRVSDRRWDLRLENGITVKLPENGTDAALADLVKMDREAGLLSRDIAAVDMRLSDRLVVQLTPGAVERREASLKEQAKAAKRGVEKRI</sequence>
<dbReference type="PROSITE" id="PS51779">
    <property type="entry name" value="POTRA"/>
    <property type="match status" value="1"/>
</dbReference>
<keyword evidence="8 9" id="KW-0131">Cell cycle</keyword>
<dbReference type="InterPro" id="IPR005548">
    <property type="entry name" value="Cell_div_FtsQ/DivIB_C"/>
</dbReference>
<dbReference type="Gene3D" id="3.40.50.11690">
    <property type="entry name" value="Cell division protein FtsQ/DivIB"/>
    <property type="match status" value="1"/>
</dbReference>
<evidence type="ECO:0000256" key="6">
    <source>
        <dbReference type="ARBA" id="ARBA00022989"/>
    </source>
</evidence>
<feature type="domain" description="POTRA" evidence="10">
    <location>
        <begin position="92"/>
        <end position="160"/>
    </location>
</feature>
<dbReference type="GO" id="GO:0005886">
    <property type="term" value="C:plasma membrane"/>
    <property type="evidence" value="ECO:0007669"/>
    <property type="project" value="UniProtKB-SubCell"/>
</dbReference>
<evidence type="ECO:0000313" key="12">
    <source>
        <dbReference type="Proteomes" id="UP000281647"/>
    </source>
</evidence>
<evidence type="ECO:0000256" key="4">
    <source>
        <dbReference type="ARBA" id="ARBA00022618"/>
    </source>
</evidence>
<keyword evidence="12" id="KW-1185">Reference proteome</keyword>
<dbReference type="AlphaFoldDB" id="A0A432VCE9"/>
<dbReference type="InterPro" id="IPR034746">
    <property type="entry name" value="POTRA"/>
</dbReference>
<dbReference type="GO" id="GO:0090529">
    <property type="term" value="P:cell septum assembly"/>
    <property type="evidence" value="ECO:0007669"/>
    <property type="project" value="InterPro"/>
</dbReference>
<dbReference type="Pfam" id="PF08478">
    <property type="entry name" value="POTRA_1"/>
    <property type="match status" value="1"/>
</dbReference>
<dbReference type="PANTHER" id="PTHR35851">
    <property type="entry name" value="CELL DIVISION PROTEIN FTSQ"/>
    <property type="match status" value="1"/>
</dbReference>
<accession>A0A432VCE9</accession>
<keyword evidence="4 9" id="KW-0132">Cell division</keyword>
<dbReference type="Proteomes" id="UP000281647">
    <property type="component" value="Unassembled WGS sequence"/>
</dbReference>
<evidence type="ECO:0000256" key="5">
    <source>
        <dbReference type="ARBA" id="ARBA00022692"/>
    </source>
</evidence>
<evidence type="ECO:0000259" key="10">
    <source>
        <dbReference type="PROSITE" id="PS51779"/>
    </source>
</evidence>
<reference evidence="11 12" key="1">
    <citation type="submission" date="2018-11" db="EMBL/GenBank/DDBJ databases">
        <title>Pseudaminobacter arsenicus sp. nov., an arsenic-resistant bacterium isolated from arsenic-rich aquifers.</title>
        <authorList>
            <person name="Mu Y."/>
        </authorList>
    </citation>
    <scope>NUCLEOTIDE SEQUENCE [LARGE SCALE GENOMIC DNA]</scope>
    <source>
        <strain evidence="11 12">CB3</strain>
    </source>
</reference>
<dbReference type="EMBL" id="RKST01000001">
    <property type="protein sequence ID" value="RUM99783.1"/>
    <property type="molecule type" value="Genomic_DNA"/>
</dbReference>
<dbReference type="HAMAP" id="MF_00911">
    <property type="entry name" value="FtsQ_subfam"/>
    <property type="match status" value="1"/>
</dbReference>
<keyword evidence="7 9" id="KW-0472">Membrane</keyword>
<protein>
    <recommendedName>
        <fullName evidence="9">Cell division protein FtsQ</fullName>
    </recommendedName>
</protein>
<comment type="similarity">
    <text evidence="9">Belongs to the FtsQ/DivIB family. FtsQ subfamily.</text>
</comment>
<evidence type="ECO:0000256" key="3">
    <source>
        <dbReference type="ARBA" id="ARBA00022519"/>
    </source>
</evidence>
<evidence type="ECO:0000256" key="1">
    <source>
        <dbReference type="ARBA" id="ARBA00004370"/>
    </source>
</evidence>
<dbReference type="Pfam" id="PF03799">
    <property type="entry name" value="FtsQ_DivIB_C"/>
    <property type="match status" value="1"/>
</dbReference>
<dbReference type="InterPro" id="IPR013685">
    <property type="entry name" value="POTRA_FtsQ_type"/>
</dbReference>
<dbReference type="GO" id="GO:0043093">
    <property type="term" value="P:FtsZ-dependent cytokinesis"/>
    <property type="evidence" value="ECO:0007669"/>
    <property type="project" value="UniProtKB-UniRule"/>
</dbReference>
<evidence type="ECO:0000313" key="11">
    <source>
        <dbReference type="EMBL" id="RUM99783.1"/>
    </source>
</evidence>
<name>A0A432VCE9_9HYPH</name>
<dbReference type="OrthoDB" id="9783091at2"/>
<evidence type="ECO:0000256" key="8">
    <source>
        <dbReference type="ARBA" id="ARBA00023306"/>
    </source>
</evidence>